<dbReference type="AlphaFoldDB" id="A0A6J4L8F9"/>
<evidence type="ECO:0000256" key="3">
    <source>
        <dbReference type="ARBA" id="ARBA00023125"/>
    </source>
</evidence>
<accession>A0A6J4L8F9</accession>
<dbReference type="CDD" id="cd06171">
    <property type="entry name" value="Sigma70_r4"/>
    <property type="match status" value="1"/>
</dbReference>
<name>A0A6J4L8F9_9ACTN</name>
<evidence type="ECO:0000313" key="8">
    <source>
        <dbReference type="EMBL" id="CAA9325520.1"/>
    </source>
</evidence>
<dbReference type="GO" id="GO:0003677">
    <property type="term" value="F:DNA binding"/>
    <property type="evidence" value="ECO:0007669"/>
    <property type="project" value="UniProtKB-KW"/>
</dbReference>
<dbReference type="Pfam" id="PF04542">
    <property type="entry name" value="Sigma70_r2"/>
    <property type="match status" value="1"/>
</dbReference>
<keyword evidence="2" id="KW-0731">Sigma factor</keyword>
<dbReference type="InterPro" id="IPR036388">
    <property type="entry name" value="WH-like_DNA-bd_sf"/>
</dbReference>
<feature type="domain" description="RNA polymerase sigma-70 region 2" evidence="6">
    <location>
        <begin position="65"/>
        <end position="134"/>
    </location>
</feature>
<evidence type="ECO:0000256" key="1">
    <source>
        <dbReference type="ARBA" id="ARBA00023015"/>
    </source>
</evidence>
<protein>
    <submittedName>
        <fullName evidence="8">RNA polymerase sigma factor SigB</fullName>
    </submittedName>
</protein>
<gene>
    <name evidence="8" type="ORF">AVDCRST_MAG46-1098</name>
</gene>
<dbReference type="PANTHER" id="PTHR30385:SF4">
    <property type="entry name" value="RNA POLYMERASE SIGMA-E FACTOR"/>
    <property type="match status" value="1"/>
</dbReference>
<dbReference type="InterPro" id="IPR014284">
    <property type="entry name" value="RNA_pol_sigma-70_dom"/>
</dbReference>
<keyword evidence="1" id="KW-0805">Transcription regulation</keyword>
<evidence type="ECO:0000256" key="5">
    <source>
        <dbReference type="SAM" id="MobiDB-lite"/>
    </source>
</evidence>
<dbReference type="Pfam" id="PF04545">
    <property type="entry name" value="Sigma70_r4"/>
    <property type="match status" value="1"/>
</dbReference>
<reference evidence="8" key="1">
    <citation type="submission" date="2020-02" db="EMBL/GenBank/DDBJ databases">
        <authorList>
            <person name="Meier V. D."/>
        </authorList>
    </citation>
    <scope>NUCLEOTIDE SEQUENCE</scope>
    <source>
        <strain evidence="8">AVDCRST_MAG46</strain>
    </source>
</reference>
<dbReference type="Gene3D" id="1.20.120.1810">
    <property type="match status" value="1"/>
</dbReference>
<evidence type="ECO:0000259" key="7">
    <source>
        <dbReference type="Pfam" id="PF04545"/>
    </source>
</evidence>
<sequence length="283" mass="31486">MTAEHAAENVADVTSPPSLDATVHQATGAGSSTLERRDRLTALLFERLAEARDDTERRRLRSEIVELNMDIARGLAWRYRGRGELLEDLEQVACLALVQAVARYDLSHGRPFQVFATPTIAGELKRYFRDRAWTIRPPRRIQELQGRIAGVLHDLQQQLHSSPTISQLAEALDEPEDDVIEALSADGCFTPQSLEAPVGPDPAMPAVADQLGAPERGFAELETSLIVGNAFAHLTDEDRRLVEMRFYQELSQRQIGEEIGMNQMAVSRALARILATMRVHVEA</sequence>
<dbReference type="PANTHER" id="PTHR30385">
    <property type="entry name" value="SIGMA FACTOR F FLAGELLAR"/>
    <property type="match status" value="1"/>
</dbReference>
<feature type="region of interest" description="Disordered" evidence="5">
    <location>
        <begin position="1"/>
        <end position="32"/>
    </location>
</feature>
<organism evidence="8">
    <name type="scientific">uncultured Nocardioidaceae bacterium</name>
    <dbReference type="NCBI Taxonomy" id="253824"/>
    <lineage>
        <taxon>Bacteria</taxon>
        <taxon>Bacillati</taxon>
        <taxon>Actinomycetota</taxon>
        <taxon>Actinomycetes</taxon>
        <taxon>Propionibacteriales</taxon>
        <taxon>Nocardioidaceae</taxon>
        <taxon>environmental samples</taxon>
    </lineage>
</organism>
<dbReference type="EMBL" id="CADCUD010000077">
    <property type="protein sequence ID" value="CAA9325520.1"/>
    <property type="molecule type" value="Genomic_DNA"/>
</dbReference>
<keyword evidence="3" id="KW-0238">DNA-binding</keyword>
<dbReference type="InterPro" id="IPR013324">
    <property type="entry name" value="RNA_pol_sigma_r3/r4-like"/>
</dbReference>
<dbReference type="NCBIfam" id="TIGR02937">
    <property type="entry name" value="sigma70-ECF"/>
    <property type="match status" value="1"/>
</dbReference>
<evidence type="ECO:0000256" key="4">
    <source>
        <dbReference type="ARBA" id="ARBA00023163"/>
    </source>
</evidence>
<dbReference type="SUPFAM" id="SSF88659">
    <property type="entry name" value="Sigma3 and sigma4 domains of RNA polymerase sigma factors"/>
    <property type="match status" value="2"/>
</dbReference>
<dbReference type="GO" id="GO:0016987">
    <property type="term" value="F:sigma factor activity"/>
    <property type="evidence" value="ECO:0007669"/>
    <property type="project" value="UniProtKB-KW"/>
</dbReference>
<dbReference type="Gene3D" id="1.10.10.10">
    <property type="entry name" value="Winged helix-like DNA-binding domain superfamily/Winged helix DNA-binding domain"/>
    <property type="match status" value="2"/>
</dbReference>
<dbReference type="InterPro" id="IPR013325">
    <property type="entry name" value="RNA_pol_sigma_r2"/>
</dbReference>
<feature type="domain" description="RNA polymerase sigma-70 region 4" evidence="7">
    <location>
        <begin position="230"/>
        <end position="278"/>
    </location>
</feature>
<keyword evidence="4" id="KW-0804">Transcription</keyword>
<evidence type="ECO:0000259" key="6">
    <source>
        <dbReference type="Pfam" id="PF04542"/>
    </source>
</evidence>
<evidence type="ECO:0000256" key="2">
    <source>
        <dbReference type="ARBA" id="ARBA00023082"/>
    </source>
</evidence>
<dbReference type="GO" id="GO:0006352">
    <property type="term" value="P:DNA-templated transcription initiation"/>
    <property type="evidence" value="ECO:0007669"/>
    <property type="project" value="InterPro"/>
</dbReference>
<dbReference type="SUPFAM" id="SSF88946">
    <property type="entry name" value="Sigma2 domain of RNA polymerase sigma factors"/>
    <property type="match status" value="1"/>
</dbReference>
<dbReference type="InterPro" id="IPR007627">
    <property type="entry name" value="RNA_pol_sigma70_r2"/>
</dbReference>
<proteinExistence type="predicted"/>
<dbReference type="InterPro" id="IPR007630">
    <property type="entry name" value="RNA_pol_sigma70_r4"/>
</dbReference>